<comment type="similarity">
    <text evidence="2 5">Belongs to the RecX family.</text>
</comment>
<evidence type="ECO:0000256" key="2">
    <source>
        <dbReference type="ARBA" id="ARBA00009695"/>
    </source>
</evidence>
<dbReference type="Pfam" id="PF02631">
    <property type="entry name" value="RecX_HTH2"/>
    <property type="match status" value="1"/>
</dbReference>
<gene>
    <name evidence="5" type="primary">recX</name>
    <name evidence="7" type="ORF">FAA97_17680</name>
</gene>
<dbReference type="GO" id="GO:0005737">
    <property type="term" value="C:cytoplasm"/>
    <property type="evidence" value="ECO:0007669"/>
    <property type="project" value="UniProtKB-SubCell"/>
</dbReference>
<dbReference type="InterPro" id="IPR036388">
    <property type="entry name" value="WH-like_DNA-bd_sf"/>
</dbReference>
<evidence type="ECO:0000256" key="4">
    <source>
        <dbReference type="ARBA" id="ARBA00022490"/>
    </source>
</evidence>
<proteinExistence type="inferred from homology"/>
<dbReference type="RefSeq" id="WP_136599883.1">
    <property type="nucleotide sequence ID" value="NZ_STGV01000006.1"/>
</dbReference>
<accession>A0A4S8NVX7</accession>
<feature type="domain" description="RecX second three-helical" evidence="6">
    <location>
        <begin position="83"/>
        <end position="123"/>
    </location>
</feature>
<name>A0A4S8NVX7_9HYPH</name>
<dbReference type="InterPro" id="IPR053924">
    <property type="entry name" value="RecX_HTH_2nd"/>
</dbReference>
<dbReference type="GO" id="GO:0006282">
    <property type="term" value="P:regulation of DNA repair"/>
    <property type="evidence" value="ECO:0007669"/>
    <property type="project" value="UniProtKB-UniRule"/>
</dbReference>
<evidence type="ECO:0000313" key="8">
    <source>
        <dbReference type="Proteomes" id="UP000308828"/>
    </source>
</evidence>
<protein>
    <recommendedName>
        <fullName evidence="3 5">Regulatory protein RecX</fullName>
    </recommendedName>
</protein>
<evidence type="ECO:0000256" key="3">
    <source>
        <dbReference type="ARBA" id="ARBA00018111"/>
    </source>
</evidence>
<comment type="caution">
    <text evidence="7">The sequence shown here is derived from an EMBL/GenBank/DDBJ whole genome shotgun (WGS) entry which is preliminary data.</text>
</comment>
<dbReference type="AlphaFoldDB" id="A0A4S8NVX7"/>
<evidence type="ECO:0000256" key="1">
    <source>
        <dbReference type="ARBA" id="ARBA00004496"/>
    </source>
</evidence>
<dbReference type="HAMAP" id="MF_01114">
    <property type="entry name" value="RecX"/>
    <property type="match status" value="1"/>
</dbReference>
<dbReference type="Gene3D" id="1.10.10.10">
    <property type="entry name" value="Winged helix-like DNA-binding domain superfamily/Winged helix DNA-binding domain"/>
    <property type="match status" value="1"/>
</dbReference>
<evidence type="ECO:0000256" key="5">
    <source>
        <dbReference type="HAMAP-Rule" id="MF_01114"/>
    </source>
</evidence>
<comment type="subcellular location">
    <subcellularLocation>
        <location evidence="1 5">Cytoplasm</location>
    </subcellularLocation>
</comment>
<dbReference type="EMBL" id="STGV01000006">
    <property type="protein sequence ID" value="THV21025.1"/>
    <property type="molecule type" value="Genomic_DNA"/>
</dbReference>
<sequence>MDVTAPNDFASDDASEAAATPRMLTWARNSAAYRLGRRMMTEKELGDAIRRKAKSKFDPINERQLAELAEAAIAFGRSMLALDDQAYAEIRANSAARGGKSKRAVARKLAEKGIEISIISEVLSEQDDFRPAVVYARKKAFGPFRRKEGDEASRNREIASFARQGYGFDLIRRVMAMSRTEAEDVLAG</sequence>
<keyword evidence="4 5" id="KW-0963">Cytoplasm</keyword>
<comment type="function">
    <text evidence="5">Modulates RecA activity.</text>
</comment>
<evidence type="ECO:0000313" key="7">
    <source>
        <dbReference type="EMBL" id="THV21025.1"/>
    </source>
</evidence>
<dbReference type="OrthoDB" id="8277672at2"/>
<reference evidence="7 8" key="1">
    <citation type="submission" date="2019-04" db="EMBL/GenBank/DDBJ databases">
        <title>Genome sequence of strain shin9-1.</title>
        <authorList>
            <person name="Gao J."/>
            <person name="Sun J."/>
        </authorList>
    </citation>
    <scope>NUCLEOTIDE SEQUENCE [LARGE SCALE GENOMIC DNA]</scope>
    <source>
        <strain evidence="8">shin9-1</strain>
    </source>
</reference>
<dbReference type="Proteomes" id="UP000308828">
    <property type="component" value="Unassembled WGS sequence"/>
</dbReference>
<dbReference type="InterPro" id="IPR003783">
    <property type="entry name" value="Regulatory_RecX"/>
</dbReference>
<keyword evidence="8" id="KW-1185">Reference proteome</keyword>
<evidence type="ECO:0000259" key="6">
    <source>
        <dbReference type="Pfam" id="PF02631"/>
    </source>
</evidence>
<organism evidence="7 8">
    <name type="scientific">Peteryoungia ipomoeae</name>
    <dbReference type="NCBI Taxonomy" id="1210932"/>
    <lineage>
        <taxon>Bacteria</taxon>
        <taxon>Pseudomonadati</taxon>
        <taxon>Pseudomonadota</taxon>
        <taxon>Alphaproteobacteria</taxon>
        <taxon>Hyphomicrobiales</taxon>
        <taxon>Rhizobiaceae</taxon>
        <taxon>Peteryoungia</taxon>
    </lineage>
</organism>